<accession>A0ABV9F4U8</accession>
<reference evidence="2" key="1">
    <citation type="journal article" date="2019" name="Int. J. Syst. Evol. Microbiol.">
        <title>The Global Catalogue of Microorganisms (GCM) 10K type strain sequencing project: providing services to taxonomists for standard genome sequencing and annotation.</title>
        <authorList>
            <consortium name="The Broad Institute Genomics Platform"/>
            <consortium name="The Broad Institute Genome Sequencing Center for Infectious Disease"/>
            <person name="Wu L."/>
            <person name="Ma J."/>
        </authorList>
    </citation>
    <scope>NUCLEOTIDE SEQUENCE [LARGE SCALE GENOMIC DNA]</scope>
    <source>
        <strain evidence="2">NBRC 103632</strain>
    </source>
</reference>
<evidence type="ECO:0000313" key="1">
    <source>
        <dbReference type="EMBL" id="MFC4594944.1"/>
    </source>
</evidence>
<protein>
    <recommendedName>
        <fullName evidence="3">STAS domain-containing protein</fullName>
    </recommendedName>
</protein>
<dbReference type="EMBL" id="JBHSFZ010000025">
    <property type="protein sequence ID" value="MFC4594944.1"/>
    <property type="molecule type" value="Genomic_DNA"/>
</dbReference>
<dbReference type="Proteomes" id="UP001595957">
    <property type="component" value="Unassembled WGS sequence"/>
</dbReference>
<evidence type="ECO:0008006" key="3">
    <source>
        <dbReference type="Google" id="ProtNLM"/>
    </source>
</evidence>
<sequence>MSVTIGQDRIILTGAATVEDAERLLAALLDHPTHVIDVSSLVRAHLAVVQLLHAAGRPLSGVPQDNFLREVVLGLLMNP</sequence>
<organism evidence="1 2">
    <name type="scientific">Sphingobium tyrosinilyticum</name>
    <dbReference type="NCBI Taxonomy" id="2715436"/>
    <lineage>
        <taxon>Bacteria</taxon>
        <taxon>Pseudomonadati</taxon>
        <taxon>Pseudomonadota</taxon>
        <taxon>Alphaproteobacteria</taxon>
        <taxon>Sphingomonadales</taxon>
        <taxon>Sphingomonadaceae</taxon>
        <taxon>Sphingobium</taxon>
    </lineage>
</organism>
<name>A0ABV9F4U8_9SPHN</name>
<proteinExistence type="predicted"/>
<evidence type="ECO:0000313" key="2">
    <source>
        <dbReference type="Proteomes" id="UP001595957"/>
    </source>
</evidence>
<dbReference type="RefSeq" id="WP_380805012.1">
    <property type="nucleotide sequence ID" value="NZ_JBHSFZ010000025.1"/>
</dbReference>
<comment type="caution">
    <text evidence="1">The sequence shown here is derived from an EMBL/GenBank/DDBJ whole genome shotgun (WGS) entry which is preliminary data.</text>
</comment>
<gene>
    <name evidence="1" type="ORF">ACFO3E_12175</name>
</gene>
<keyword evidence="2" id="KW-1185">Reference proteome</keyword>